<reference evidence="3 4" key="1">
    <citation type="submission" date="2016-11" db="EMBL/GenBank/DDBJ databases">
        <authorList>
            <person name="Jaros S."/>
            <person name="Januszkiewicz K."/>
            <person name="Wedrychowicz H."/>
        </authorList>
    </citation>
    <scope>NUCLEOTIDE SEQUENCE [LARGE SCALE GENOMIC DNA]</scope>
    <source>
        <strain evidence="3 4">CGMCC 1.6102</strain>
    </source>
</reference>
<proteinExistence type="predicted"/>
<keyword evidence="1" id="KW-0472">Membrane</keyword>
<dbReference type="NCBIfam" id="NF033631">
    <property type="entry name" value="SLATT_5"/>
    <property type="match status" value="1"/>
</dbReference>
<dbReference type="EMBL" id="FRCY01000003">
    <property type="protein sequence ID" value="SHM79245.1"/>
    <property type="molecule type" value="Genomic_DNA"/>
</dbReference>
<dbReference type="RefSeq" id="WP_084097049.1">
    <property type="nucleotide sequence ID" value="NZ_FRCY01000003.1"/>
</dbReference>
<feature type="domain" description="SMODS and SLOG-associating 2TM effector" evidence="2">
    <location>
        <begin position="13"/>
        <end position="207"/>
    </location>
</feature>
<accession>A0A1M7LM96</accession>
<evidence type="ECO:0000256" key="1">
    <source>
        <dbReference type="SAM" id="Phobius"/>
    </source>
</evidence>
<evidence type="ECO:0000259" key="2">
    <source>
        <dbReference type="Pfam" id="PF18160"/>
    </source>
</evidence>
<dbReference type="AlphaFoldDB" id="A0A1M7LM96"/>
<feature type="transmembrane region" description="Helical" evidence="1">
    <location>
        <begin position="43"/>
        <end position="64"/>
    </location>
</feature>
<dbReference type="InterPro" id="IPR041115">
    <property type="entry name" value="SLATT_5"/>
</dbReference>
<dbReference type="STRING" id="388280.SAMN04488057_103342"/>
<keyword evidence="4" id="KW-1185">Reference proteome</keyword>
<dbReference type="Pfam" id="PF18160">
    <property type="entry name" value="SLATT_5"/>
    <property type="match status" value="1"/>
</dbReference>
<dbReference type="Proteomes" id="UP000184513">
    <property type="component" value="Unassembled WGS sequence"/>
</dbReference>
<protein>
    <recommendedName>
        <fullName evidence="2">SMODS and SLOG-associating 2TM effector domain-containing protein</fullName>
    </recommendedName>
</protein>
<evidence type="ECO:0000313" key="4">
    <source>
        <dbReference type="Proteomes" id="UP000184513"/>
    </source>
</evidence>
<keyword evidence="1" id="KW-1133">Transmembrane helix</keyword>
<organism evidence="3 4">
    <name type="scientific">Cyclobacterium lianum</name>
    <dbReference type="NCBI Taxonomy" id="388280"/>
    <lineage>
        <taxon>Bacteria</taxon>
        <taxon>Pseudomonadati</taxon>
        <taxon>Bacteroidota</taxon>
        <taxon>Cytophagia</taxon>
        <taxon>Cytophagales</taxon>
        <taxon>Cyclobacteriaceae</taxon>
        <taxon>Cyclobacterium</taxon>
    </lineage>
</organism>
<feature type="transmembrane region" description="Helical" evidence="1">
    <location>
        <begin position="76"/>
        <end position="94"/>
    </location>
</feature>
<feature type="transmembrane region" description="Helical" evidence="1">
    <location>
        <begin position="193"/>
        <end position="212"/>
    </location>
</feature>
<keyword evidence="1" id="KW-0812">Transmembrane</keyword>
<gene>
    <name evidence="3" type="ORF">SAMN04488057_103342</name>
</gene>
<name>A0A1M7LM96_9BACT</name>
<sequence>MEKVKSYKDYLEKTFLEELNYKIWSTKGGRFNANKRLLRISDLSNLCTSMLSVYLIAVGLLSVYNIYSVENIDQNLIAYSVTSLSILLLVFGQIEKSKDYSSKAKQYHNCGLELSSLYNDLRIFKTLTNSPSLDEKREVAEKLSRKYERILERYENHHSIDLDMFKATKSEYHQLNKWNVFLIYIDYYIKTSLIYHILILFPPVVIIGLLLINVS</sequence>
<evidence type="ECO:0000313" key="3">
    <source>
        <dbReference type="EMBL" id="SHM79245.1"/>
    </source>
</evidence>